<dbReference type="PANTHER" id="PTHR22948">
    <property type="entry name" value="TUDOR DOMAIN CONTAINING PROTEIN"/>
    <property type="match status" value="1"/>
</dbReference>
<protein>
    <submittedName>
        <fullName evidence="4">Tudor domain-containing protein</fullName>
    </submittedName>
</protein>
<feature type="domain" description="Tudor" evidence="2">
    <location>
        <begin position="159"/>
        <end position="230"/>
    </location>
</feature>
<dbReference type="GO" id="GO:0030719">
    <property type="term" value="P:P granule organization"/>
    <property type="evidence" value="ECO:0007669"/>
    <property type="project" value="TreeGrafter"/>
</dbReference>
<accession>A0A1I8F6X1</accession>
<feature type="compositionally biased region" description="Low complexity" evidence="1">
    <location>
        <begin position="320"/>
        <end position="349"/>
    </location>
</feature>
<proteinExistence type="predicted"/>
<evidence type="ECO:0000313" key="3">
    <source>
        <dbReference type="Proteomes" id="UP000095280"/>
    </source>
</evidence>
<name>A0A1I8F6X1_9PLAT</name>
<evidence type="ECO:0000256" key="1">
    <source>
        <dbReference type="SAM" id="MobiDB-lite"/>
    </source>
</evidence>
<dbReference type="GO" id="GO:0034587">
    <property type="term" value="P:piRNA processing"/>
    <property type="evidence" value="ECO:0007669"/>
    <property type="project" value="TreeGrafter"/>
</dbReference>
<dbReference type="CDD" id="cd20379">
    <property type="entry name" value="Tudor_dTUD-like"/>
    <property type="match status" value="1"/>
</dbReference>
<dbReference type="PANTHER" id="PTHR22948:SF4">
    <property type="entry name" value="TUDOR DOMAIN-CONTAINING PROTEIN 1"/>
    <property type="match status" value="1"/>
</dbReference>
<evidence type="ECO:0000259" key="2">
    <source>
        <dbReference type="Pfam" id="PF00567"/>
    </source>
</evidence>
<evidence type="ECO:0000313" key="4">
    <source>
        <dbReference type="WBParaSite" id="maker-unitig_22821-snap-gene-0.2-mRNA-1"/>
    </source>
</evidence>
<dbReference type="GO" id="GO:0043186">
    <property type="term" value="C:P granule"/>
    <property type="evidence" value="ECO:0007669"/>
    <property type="project" value="TreeGrafter"/>
</dbReference>
<keyword evidence="3" id="KW-1185">Reference proteome</keyword>
<dbReference type="Pfam" id="PF00567">
    <property type="entry name" value="TUDOR"/>
    <property type="match status" value="1"/>
</dbReference>
<dbReference type="InterPro" id="IPR050621">
    <property type="entry name" value="Tudor_domain_containing"/>
</dbReference>
<dbReference type="Proteomes" id="UP000095280">
    <property type="component" value="Unplaced"/>
</dbReference>
<reference evidence="4" key="1">
    <citation type="submission" date="2016-11" db="UniProtKB">
        <authorList>
            <consortium name="WormBaseParasite"/>
        </authorList>
    </citation>
    <scope>IDENTIFICATION</scope>
</reference>
<dbReference type="AlphaFoldDB" id="A0A1I8F6X1"/>
<dbReference type="GO" id="GO:0007283">
    <property type="term" value="P:spermatogenesis"/>
    <property type="evidence" value="ECO:0007669"/>
    <property type="project" value="TreeGrafter"/>
</dbReference>
<dbReference type="WBParaSite" id="maker-unitig_22821-snap-gene-0.2-mRNA-1">
    <property type="protein sequence ID" value="maker-unitig_22821-snap-gene-0.2-mRNA-1"/>
    <property type="gene ID" value="maker-unitig_22821-snap-gene-0.2"/>
</dbReference>
<dbReference type="SUPFAM" id="SSF63748">
    <property type="entry name" value="Tudor/PWWP/MBT"/>
    <property type="match status" value="2"/>
</dbReference>
<dbReference type="Gene3D" id="2.30.30.140">
    <property type="match status" value="2"/>
</dbReference>
<organism evidence="3 4">
    <name type="scientific">Macrostomum lignano</name>
    <dbReference type="NCBI Taxonomy" id="282301"/>
    <lineage>
        <taxon>Eukaryota</taxon>
        <taxon>Metazoa</taxon>
        <taxon>Spiralia</taxon>
        <taxon>Lophotrochozoa</taxon>
        <taxon>Platyhelminthes</taxon>
        <taxon>Rhabditophora</taxon>
        <taxon>Macrostomorpha</taxon>
        <taxon>Macrostomida</taxon>
        <taxon>Macrostomidae</taxon>
        <taxon>Macrostomum</taxon>
    </lineage>
</organism>
<feature type="region of interest" description="Disordered" evidence="1">
    <location>
        <begin position="305"/>
        <end position="349"/>
    </location>
</feature>
<sequence>AVVLKRPDFRCANNKCLLPLSPRDRCYSAIPIVSARDLGSELCSQAAKSQLAVQQTETVQSGDWVLSRFQSASDWCRAIVTKLNIESAVCDVFFPDYGNSPGETLVDLLIRVVLHDCDLRFLSVRELLVFANLAPAMLCPYLHNREASNDLVDTEAPRLVSAFYSPDEFYVFRCNQGADMDVFEEMQQALQSFCNEDKIGDYTVQHPVANLPVAARYSVDCNWYRGVIESYSPDGISYRQKQLKDMLQQSHVFNFLCMDTPSTVDPNSDGLPTVPVGVYELNTPVLPKCPDLSVLKREHGEVTVLPRAQPATRGSRVKASARASANSTASDSNVSDSRSSTPAAAPAETAANRMRLRPYWPAFGSLIYCGTAVGCFQRSSTADTCTAKEYNTQPMRIRNHRQSTGLYAASWLCPAACNGAIRRGQPLGLHLDEAAQSPR</sequence>
<dbReference type="InterPro" id="IPR002999">
    <property type="entry name" value="Tudor"/>
</dbReference>